<feature type="region of interest" description="Disordered" evidence="3">
    <location>
        <begin position="1"/>
        <end position="20"/>
    </location>
</feature>
<evidence type="ECO:0000256" key="2">
    <source>
        <dbReference type="PIRSR" id="PIRSR605754-1"/>
    </source>
</evidence>
<feature type="active site" description="Acyl-thioester intermediate" evidence="2">
    <location>
        <position position="239"/>
    </location>
</feature>
<reference evidence="5 6" key="1">
    <citation type="submission" date="2019-02" db="EMBL/GenBank/DDBJ databases">
        <title>Sequencing the genomes of 1000 actinobacteria strains.</title>
        <authorList>
            <person name="Klenk H.-P."/>
        </authorList>
    </citation>
    <scope>NUCLEOTIDE SEQUENCE [LARGE SCALE GENOMIC DNA]</scope>
    <source>
        <strain evidence="5 6">DSM 16932</strain>
    </source>
</reference>
<dbReference type="SUPFAM" id="SSF63817">
    <property type="entry name" value="Sortase"/>
    <property type="match status" value="1"/>
</dbReference>
<dbReference type="CDD" id="cd05827">
    <property type="entry name" value="Sortase_C"/>
    <property type="match status" value="1"/>
</dbReference>
<keyword evidence="1" id="KW-0378">Hydrolase</keyword>
<gene>
    <name evidence="5" type="ORF">EV386_2275</name>
</gene>
<evidence type="ECO:0000256" key="4">
    <source>
        <dbReference type="SAM" id="Phobius"/>
    </source>
</evidence>
<feature type="active site" description="Proton donor/acceptor" evidence="2">
    <location>
        <position position="177"/>
    </location>
</feature>
<dbReference type="Proteomes" id="UP000293852">
    <property type="component" value="Unassembled WGS sequence"/>
</dbReference>
<keyword evidence="4" id="KW-0812">Transmembrane</keyword>
<dbReference type="RefSeq" id="WP_130415038.1">
    <property type="nucleotide sequence ID" value="NZ_SGWX01000001.1"/>
</dbReference>
<dbReference type="OrthoDB" id="5242161at2"/>
<evidence type="ECO:0000256" key="3">
    <source>
        <dbReference type="SAM" id="MobiDB-lite"/>
    </source>
</evidence>
<keyword evidence="6" id="KW-1185">Reference proteome</keyword>
<dbReference type="AlphaFoldDB" id="A0A4Q7M775"/>
<dbReference type="InterPro" id="IPR005754">
    <property type="entry name" value="Sortase"/>
</dbReference>
<evidence type="ECO:0000256" key="1">
    <source>
        <dbReference type="ARBA" id="ARBA00022801"/>
    </source>
</evidence>
<dbReference type="InterPro" id="IPR042002">
    <property type="entry name" value="Sortase_C"/>
</dbReference>
<comment type="caution">
    <text evidence="5">The sequence shown here is derived from an EMBL/GenBank/DDBJ whole genome shotgun (WGS) entry which is preliminary data.</text>
</comment>
<feature type="transmembrane region" description="Helical" evidence="4">
    <location>
        <begin position="26"/>
        <end position="46"/>
    </location>
</feature>
<evidence type="ECO:0000313" key="5">
    <source>
        <dbReference type="EMBL" id="RZS61959.1"/>
    </source>
</evidence>
<dbReference type="NCBIfam" id="TIGR01076">
    <property type="entry name" value="sortase_fam"/>
    <property type="match status" value="1"/>
</dbReference>
<sequence length="328" mass="35132">MTHDDGDPTGAAPSPSRNTSPQRWRFTWLGLTVALLLQAGLTLLLYPSAASWVAQYNQSNIVFDQAKINAGQAKATIDARIDAAHEYNGLLQSGALYAGGSSLAEGVGVSGADLNYWELLKSPPTNSLARLRIASIDVDLPVYHGTSDDVLVKGLGHLQGTSLPVCGEGTRAVLTGHRGLASATLFTNLDKVEPGDRFTIEVVGRVLTYEVVEIKVIDPDETEEIRPVIGRDLVTLVTCTPLGINTQRILVTGERVLPTPPADVASAGARPEIPGFPWWVIGYGAGTGLAWVWFWRSGRAGRPDLGLVERRELRGGIGPCRDVLQHDA</sequence>
<feature type="transmembrane region" description="Helical" evidence="4">
    <location>
        <begin position="276"/>
        <end position="295"/>
    </location>
</feature>
<dbReference type="Gene3D" id="2.40.260.10">
    <property type="entry name" value="Sortase"/>
    <property type="match status" value="1"/>
</dbReference>
<keyword evidence="4" id="KW-1133">Transmembrane helix</keyword>
<organism evidence="5 6">
    <name type="scientific">Xylanimonas ulmi</name>
    <dbReference type="NCBI Taxonomy" id="228973"/>
    <lineage>
        <taxon>Bacteria</taxon>
        <taxon>Bacillati</taxon>
        <taxon>Actinomycetota</taxon>
        <taxon>Actinomycetes</taxon>
        <taxon>Micrococcales</taxon>
        <taxon>Promicromonosporaceae</taxon>
        <taxon>Xylanimonas</taxon>
    </lineage>
</organism>
<keyword evidence="4" id="KW-0472">Membrane</keyword>
<protein>
    <submittedName>
        <fullName evidence="5">Sortase A</fullName>
    </submittedName>
</protein>
<proteinExistence type="predicted"/>
<dbReference type="NCBIfam" id="NF033745">
    <property type="entry name" value="class_C_sortase"/>
    <property type="match status" value="1"/>
</dbReference>
<name>A0A4Q7M775_9MICO</name>
<dbReference type="Pfam" id="PF04203">
    <property type="entry name" value="Sortase"/>
    <property type="match status" value="1"/>
</dbReference>
<evidence type="ECO:0000313" key="6">
    <source>
        <dbReference type="Proteomes" id="UP000293852"/>
    </source>
</evidence>
<dbReference type="EMBL" id="SGWX01000001">
    <property type="protein sequence ID" value="RZS61959.1"/>
    <property type="molecule type" value="Genomic_DNA"/>
</dbReference>
<accession>A0A4Q7M775</accession>
<dbReference type="InterPro" id="IPR023365">
    <property type="entry name" value="Sortase_dom-sf"/>
</dbReference>
<dbReference type="GO" id="GO:0016787">
    <property type="term" value="F:hydrolase activity"/>
    <property type="evidence" value="ECO:0007669"/>
    <property type="project" value="UniProtKB-KW"/>
</dbReference>